<dbReference type="EMBL" id="UZAH01000837">
    <property type="protein sequence ID" value="VDO19295.1"/>
    <property type="molecule type" value="Genomic_DNA"/>
</dbReference>
<accession>A0A183F420</accession>
<dbReference type="AlphaFoldDB" id="A0A183F420"/>
<name>A0A183F420_HELPZ</name>
<evidence type="ECO:0000313" key="2">
    <source>
        <dbReference type="EMBL" id="VDO19295.1"/>
    </source>
</evidence>
<evidence type="ECO:0000313" key="3">
    <source>
        <dbReference type="Proteomes" id="UP000050761"/>
    </source>
</evidence>
<feature type="region of interest" description="Disordered" evidence="1">
    <location>
        <begin position="53"/>
        <end position="77"/>
    </location>
</feature>
<protein>
    <submittedName>
        <fullName evidence="4">Myeloid zinc finger 1</fullName>
    </submittedName>
</protein>
<evidence type="ECO:0000313" key="4">
    <source>
        <dbReference type="WBParaSite" id="HPBE_0000091201-mRNA-1"/>
    </source>
</evidence>
<reference evidence="2 3" key="1">
    <citation type="submission" date="2018-11" db="EMBL/GenBank/DDBJ databases">
        <authorList>
            <consortium name="Pathogen Informatics"/>
        </authorList>
    </citation>
    <scope>NUCLEOTIDE SEQUENCE [LARGE SCALE GENOMIC DNA]</scope>
</reference>
<proteinExistence type="predicted"/>
<reference evidence="4" key="2">
    <citation type="submission" date="2019-09" db="UniProtKB">
        <authorList>
            <consortium name="WormBaseParasite"/>
        </authorList>
    </citation>
    <scope>IDENTIFICATION</scope>
</reference>
<sequence>MALLVLLDHQDLLEALEPMAVPDRLDTAHPMDHLDLKDHPDLMELLVLLEDPDKRDSPPCPLLQLPESPGHKDHLDLEDLPEAMGSLETVAAKEHQDLKDHQGATVNPVLTATLDKPEVPVSQAEVASPVSVRNTAPSTVASSSRMELDVSLELGHCRSNKTVTKVELRRAKH</sequence>
<evidence type="ECO:0000256" key="1">
    <source>
        <dbReference type="SAM" id="MobiDB-lite"/>
    </source>
</evidence>
<gene>
    <name evidence="2" type="ORF">HPBE_LOCUS913</name>
</gene>
<organism evidence="3 4">
    <name type="scientific">Heligmosomoides polygyrus</name>
    <name type="common">Parasitic roundworm</name>
    <dbReference type="NCBI Taxonomy" id="6339"/>
    <lineage>
        <taxon>Eukaryota</taxon>
        <taxon>Metazoa</taxon>
        <taxon>Ecdysozoa</taxon>
        <taxon>Nematoda</taxon>
        <taxon>Chromadorea</taxon>
        <taxon>Rhabditida</taxon>
        <taxon>Rhabditina</taxon>
        <taxon>Rhabditomorpha</taxon>
        <taxon>Strongyloidea</taxon>
        <taxon>Heligmosomidae</taxon>
        <taxon>Heligmosomoides</taxon>
    </lineage>
</organism>
<keyword evidence="3" id="KW-1185">Reference proteome</keyword>
<accession>A0A3P7X0G1</accession>
<dbReference type="Proteomes" id="UP000050761">
    <property type="component" value="Unassembled WGS sequence"/>
</dbReference>
<dbReference type="WBParaSite" id="HPBE_0000091201-mRNA-1">
    <property type="protein sequence ID" value="HPBE_0000091201-mRNA-1"/>
    <property type="gene ID" value="HPBE_0000091201"/>
</dbReference>